<sequence>MMPPKLQLLALLAFAVAMFFLENQIQKLEESRGKLGKFKRLKPDHSPSEPLREHRRLDGLSPNKDLGHCRIISLVPPLWGFFKEQQSDADTHRVQPAHLRGSHRFMRVGALH</sequence>
<gene>
    <name evidence="3" type="ORF">AKAME5_002288600</name>
</gene>
<dbReference type="AlphaFoldDB" id="A0AAD3RIB9"/>
<name>A0AAD3RIB9_LATJO</name>
<proteinExistence type="predicted"/>
<dbReference type="Proteomes" id="UP001279410">
    <property type="component" value="Unassembled WGS sequence"/>
</dbReference>
<feature type="chain" id="PRO_5042171175" evidence="2">
    <location>
        <begin position="18"/>
        <end position="112"/>
    </location>
</feature>
<dbReference type="EMBL" id="BRZM01000647">
    <property type="protein sequence ID" value="GLD71564.1"/>
    <property type="molecule type" value="Genomic_DNA"/>
</dbReference>
<evidence type="ECO:0000256" key="2">
    <source>
        <dbReference type="SAM" id="SignalP"/>
    </source>
</evidence>
<feature type="compositionally biased region" description="Basic and acidic residues" evidence="1">
    <location>
        <begin position="41"/>
        <end position="58"/>
    </location>
</feature>
<organism evidence="3 4">
    <name type="scientific">Lates japonicus</name>
    <name type="common">Japanese lates</name>
    <dbReference type="NCBI Taxonomy" id="270547"/>
    <lineage>
        <taxon>Eukaryota</taxon>
        <taxon>Metazoa</taxon>
        <taxon>Chordata</taxon>
        <taxon>Craniata</taxon>
        <taxon>Vertebrata</taxon>
        <taxon>Euteleostomi</taxon>
        <taxon>Actinopterygii</taxon>
        <taxon>Neopterygii</taxon>
        <taxon>Teleostei</taxon>
        <taxon>Neoteleostei</taxon>
        <taxon>Acanthomorphata</taxon>
        <taxon>Carangaria</taxon>
        <taxon>Carangaria incertae sedis</taxon>
        <taxon>Centropomidae</taxon>
        <taxon>Lates</taxon>
    </lineage>
</organism>
<reference evidence="3" key="1">
    <citation type="submission" date="2022-08" db="EMBL/GenBank/DDBJ databases">
        <title>Genome sequencing of akame (Lates japonicus).</title>
        <authorList>
            <person name="Hashiguchi Y."/>
            <person name="Takahashi H."/>
        </authorList>
    </citation>
    <scope>NUCLEOTIDE SEQUENCE</scope>
    <source>
        <strain evidence="3">Kochi</strain>
    </source>
</reference>
<evidence type="ECO:0000313" key="4">
    <source>
        <dbReference type="Proteomes" id="UP001279410"/>
    </source>
</evidence>
<feature type="signal peptide" evidence="2">
    <location>
        <begin position="1"/>
        <end position="17"/>
    </location>
</feature>
<protein>
    <submittedName>
        <fullName evidence="3">Heparan sulfate 2-O-sulfotransferase 1</fullName>
    </submittedName>
</protein>
<feature type="region of interest" description="Disordered" evidence="1">
    <location>
        <begin position="36"/>
        <end position="60"/>
    </location>
</feature>
<evidence type="ECO:0000313" key="3">
    <source>
        <dbReference type="EMBL" id="GLD71564.1"/>
    </source>
</evidence>
<keyword evidence="2" id="KW-0732">Signal</keyword>
<keyword evidence="4" id="KW-1185">Reference proteome</keyword>
<evidence type="ECO:0000256" key="1">
    <source>
        <dbReference type="SAM" id="MobiDB-lite"/>
    </source>
</evidence>
<accession>A0AAD3RIB9</accession>
<comment type="caution">
    <text evidence="3">The sequence shown here is derived from an EMBL/GenBank/DDBJ whole genome shotgun (WGS) entry which is preliminary data.</text>
</comment>